<dbReference type="Proteomes" id="UP000054099">
    <property type="component" value="Unassembled WGS sequence"/>
</dbReference>
<name>A0A0V8IZU0_9BACL</name>
<accession>A0A0V8IZU0</accession>
<organism evidence="1 2">
    <name type="scientific">Fictibacillus enclensis</name>
    <dbReference type="NCBI Taxonomy" id="1017270"/>
    <lineage>
        <taxon>Bacteria</taxon>
        <taxon>Bacillati</taxon>
        <taxon>Bacillota</taxon>
        <taxon>Bacilli</taxon>
        <taxon>Bacillales</taxon>
        <taxon>Fictibacillaceae</taxon>
        <taxon>Fictibacillus</taxon>
    </lineage>
</organism>
<evidence type="ECO:0000313" key="2">
    <source>
        <dbReference type="Proteomes" id="UP000054099"/>
    </source>
</evidence>
<sequence>MKRGVFFFMAFIIVTGLCTGMKVNQLLFAKYEDNETSPAGLIVAGVDPKQLEREAKNQMKQDIEEEFRSSMSYTFGDLKRYHSVLDTQAVLAKKETFFIIQSKNESYNEQVERFFTVSLDHFSTEADPELRVHQVWLVDKDFTILKKQKVY</sequence>
<evidence type="ECO:0000313" key="1">
    <source>
        <dbReference type="EMBL" id="KSU80364.1"/>
    </source>
</evidence>
<dbReference type="RefSeq" id="WP_061975316.1">
    <property type="nucleotide sequence ID" value="NZ_FMAV01000005.1"/>
</dbReference>
<proteinExistence type="predicted"/>
<protein>
    <submittedName>
        <fullName evidence="1">Uncharacterized protein</fullName>
    </submittedName>
</protein>
<gene>
    <name evidence="1" type="ORF">AS030_20750</name>
</gene>
<comment type="caution">
    <text evidence="1">The sequence shown here is derived from an EMBL/GenBank/DDBJ whole genome shotgun (WGS) entry which is preliminary data.</text>
</comment>
<dbReference type="EMBL" id="LNQN01000007">
    <property type="protein sequence ID" value="KSU80364.1"/>
    <property type="molecule type" value="Genomic_DNA"/>
</dbReference>
<dbReference type="OrthoDB" id="2973157at2"/>
<dbReference type="AlphaFoldDB" id="A0A0V8IZU0"/>
<reference evidence="1 2" key="1">
    <citation type="journal article" date="2014" name="Antonie Van Leeuwenhoek">
        <title>Fictibacillus enclensis sp. nov., isolated from marine sediment.</title>
        <authorList>
            <person name="Dastager S.G."/>
            <person name="Mawlankar R."/>
            <person name="Srinivasan K."/>
            <person name="Tang S.K."/>
            <person name="Lee J.C."/>
            <person name="Ramana V.V."/>
            <person name="Shouche Y.S."/>
        </authorList>
    </citation>
    <scope>NUCLEOTIDE SEQUENCE [LARGE SCALE GENOMIC DNA]</scope>
    <source>
        <strain evidence="1 2">NIO-1003</strain>
    </source>
</reference>
<keyword evidence="2" id="KW-1185">Reference proteome</keyword>